<evidence type="ECO:0000313" key="5">
    <source>
        <dbReference type="Proteomes" id="UP000244073"/>
    </source>
</evidence>
<feature type="transmembrane region" description="Helical" evidence="2">
    <location>
        <begin position="692"/>
        <end position="713"/>
    </location>
</feature>
<gene>
    <name evidence="4" type="ORF">P175DRAFT_0532794</name>
</gene>
<feature type="compositionally biased region" description="Acidic residues" evidence="1">
    <location>
        <begin position="304"/>
        <end position="321"/>
    </location>
</feature>
<feature type="region of interest" description="Disordered" evidence="1">
    <location>
        <begin position="167"/>
        <end position="243"/>
    </location>
</feature>
<accession>A0A2T5LU90</accession>
<dbReference type="PANTHER" id="PTHR15715:SF37">
    <property type="entry name" value="LD47843P"/>
    <property type="match status" value="1"/>
</dbReference>
<proteinExistence type="predicted"/>
<feature type="region of interest" description="Disordered" evidence="1">
    <location>
        <begin position="257"/>
        <end position="281"/>
    </location>
</feature>
<sequence length="719" mass="78150">MSNRQAVVFLHHLSLPDVLPYRSLKFKSDSDSIDIGRASKRENKNLAPARNNGLFDSRVMSRTHATIHVSLEDKVVYIRDPGSMHGTWLNRDKIPVGEDVALSSGDVLTFGVEVVRGTDTFPPLAVRCECQWQENLYVDHQQAHTELSNPENSDADTQKSVQMSNTFCVPEDDDDMEITAHHPVPPISTLDRSSESNESAGGSDSEDSRSVVVVSSAMTSPLKNDAAKDIKPQDPSALTHNDKVQASCQSPLAFTVAPSGQPLATPRMTPPLVECDSGDENGEAQYYDEYFARSSDDGSIMESENWEVDEDEGDGEQDAVDDFTPKLAEHDAQVPERSTDAPVISETTETIQDKVDGPMVDASPQKDCEDISHFENSERNSIKDGPEHMSDSFLAEISTDDNRTTAGKIPTLDSQPLEQPMHSEASLPAMLPPLRWPLPPKPLPSAGFPPQPSGKLFDPSLTPFPTNTYSSMSTEQIHRLPRYSSAYDLMLVSEPCVPLAPYTDGPFANSQPGLGPPAMTTCQHPLAPYTDGPFANSQPGLGPPAMTTCQQNTTLKVPSMRFVDPIKQTVRQSCNALARKPTSLLASRGKERLESTSLKRKAAEIESEPTITAQSVDRDYHRTIDSSLNIDDFPESFKEETCLPDAQPHSLAAILNSDSQLTTISLPNSSKTDERPSKRAKTSNKGSLKSHAATAVIGAVVGAIGTIAALASLPPDYFV</sequence>
<dbReference type="GeneID" id="63816881"/>
<protein>
    <recommendedName>
        <fullName evidence="3">FHA domain-containing protein</fullName>
    </recommendedName>
</protein>
<dbReference type="InterPro" id="IPR008984">
    <property type="entry name" value="SMAD_FHA_dom_sf"/>
</dbReference>
<keyword evidence="2" id="KW-0812">Transmembrane</keyword>
<dbReference type="SMART" id="SM00240">
    <property type="entry name" value="FHA"/>
    <property type="match status" value="1"/>
</dbReference>
<dbReference type="PANTHER" id="PTHR15715">
    <property type="entry name" value="CENTROSOMAL PROTEIN OF 170 KDA"/>
    <property type="match status" value="1"/>
</dbReference>
<dbReference type="OrthoDB" id="4096268at2759"/>
<dbReference type="VEuPathDB" id="FungiDB:P175DRAFT_0532794"/>
<feature type="region of interest" description="Disordered" evidence="1">
    <location>
        <begin position="663"/>
        <end position="687"/>
    </location>
</feature>
<dbReference type="PROSITE" id="PS50006">
    <property type="entry name" value="FHA_DOMAIN"/>
    <property type="match status" value="1"/>
</dbReference>
<dbReference type="RefSeq" id="XP_040751244.1">
    <property type="nucleotide sequence ID" value="XM_040899999.1"/>
</dbReference>
<evidence type="ECO:0000256" key="2">
    <source>
        <dbReference type="SAM" id="Phobius"/>
    </source>
</evidence>
<dbReference type="SUPFAM" id="SSF49879">
    <property type="entry name" value="SMAD/FHA domain"/>
    <property type="match status" value="1"/>
</dbReference>
<dbReference type="Gene3D" id="2.60.200.20">
    <property type="match status" value="1"/>
</dbReference>
<dbReference type="AlphaFoldDB" id="A0A2T5LU90"/>
<name>A0A2T5LU90_9EURO</name>
<evidence type="ECO:0000313" key="4">
    <source>
        <dbReference type="EMBL" id="PTU19852.1"/>
    </source>
</evidence>
<comment type="caution">
    <text evidence="4">The sequence shown here is derived from an EMBL/GenBank/DDBJ whole genome shotgun (WGS) entry which is preliminary data.</text>
</comment>
<evidence type="ECO:0000256" key="1">
    <source>
        <dbReference type="SAM" id="MobiDB-lite"/>
    </source>
</evidence>
<dbReference type="InterPro" id="IPR000253">
    <property type="entry name" value="FHA_dom"/>
</dbReference>
<evidence type="ECO:0000259" key="3">
    <source>
        <dbReference type="PROSITE" id="PS50006"/>
    </source>
</evidence>
<dbReference type="Proteomes" id="UP000244073">
    <property type="component" value="Unassembled WGS sequence"/>
</dbReference>
<organism evidence="4 5">
    <name type="scientific">Aspergillus ochraceoroseus IBT 24754</name>
    <dbReference type="NCBI Taxonomy" id="1392256"/>
    <lineage>
        <taxon>Eukaryota</taxon>
        <taxon>Fungi</taxon>
        <taxon>Dikarya</taxon>
        <taxon>Ascomycota</taxon>
        <taxon>Pezizomycotina</taxon>
        <taxon>Eurotiomycetes</taxon>
        <taxon>Eurotiomycetidae</taxon>
        <taxon>Eurotiales</taxon>
        <taxon>Aspergillaceae</taxon>
        <taxon>Aspergillus</taxon>
        <taxon>Aspergillus subgen. Nidulantes</taxon>
    </lineage>
</organism>
<dbReference type="GO" id="GO:0005737">
    <property type="term" value="C:cytoplasm"/>
    <property type="evidence" value="ECO:0007669"/>
    <property type="project" value="TreeGrafter"/>
</dbReference>
<dbReference type="EMBL" id="MSFN02000005">
    <property type="protein sequence ID" value="PTU19852.1"/>
    <property type="molecule type" value="Genomic_DNA"/>
</dbReference>
<dbReference type="InterPro" id="IPR051176">
    <property type="entry name" value="Cent_Immune-Sig_Mod"/>
</dbReference>
<keyword evidence="2" id="KW-0472">Membrane</keyword>
<dbReference type="Pfam" id="PF00498">
    <property type="entry name" value="FHA"/>
    <property type="match status" value="1"/>
</dbReference>
<keyword evidence="2" id="KW-1133">Transmembrane helix</keyword>
<feature type="region of interest" description="Disordered" evidence="1">
    <location>
        <begin position="293"/>
        <end position="368"/>
    </location>
</feature>
<feature type="domain" description="FHA" evidence="3">
    <location>
        <begin position="33"/>
        <end position="94"/>
    </location>
</feature>
<reference evidence="4 5" key="1">
    <citation type="journal article" date="2018" name="Proc. Natl. Acad. Sci. U.S.A.">
        <title>Linking secondary metabolites to gene clusters through genome sequencing of six diverse Aspergillus species.</title>
        <authorList>
            <person name="Kaerboelling I."/>
            <person name="Vesth T.C."/>
            <person name="Frisvad J.C."/>
            <person name="Nybo J.L."/>
            <person name="Theobald S."/>
            <person name="Kuo A."/>
            <person name="Bowyer P."/>
            <person name="Matsuda Y."/>
            <person name="Mondo S."/>
            <person name="Lyhne E.K."/>
            <person name="Kogle M.E."/>
            <person name="Clum A."/>
            <person name="Lipzen A."/>
            <person name="Salamov A."/>
            <person name="Ngan C.Y."/>
            <person name="Daum C."/>
            <person name="Chiniquy J."/>
            <person name="Barry K."/>
            <person name="LaButti K."/>
            <person name="Haridas S."/>
            <person name="Simmons B.A."/>
            <person name="Magnuson J.K."/>
            <person name="Mortensen U.H."/>
            <person name="Larsen T.O."/>
            <person name="Grigoriev I.V."/>
            <person name="Baker S.E."/>
            <person name="Andersen M.R."/>
        </authorList>
    </citation>
    <scope>NUCLEOTIDE SEQUENCE [LARGE SCALE GENOMIC DNA]</scope>
    <source>
        <strain evidence="4 5">IBT 24754</strain>
    </source>
</reference>
<feature type="compositionally biased region" description="Basic and acidic residues" evidence="1">
    <location>
        <begin position="323"/>
        <end position="339"/>
    </location>
</feature>